<evidence type="ECO:0008006" key="3">
    <source>
        <dbReference type="Google" id="ProtNLM"/>
    </source>
</evidence>
<proteinExistence type="predicted"/>
<evidence type="ECO:0000313" key="1">
    <source>
        <dbReference type="EMBL" id="OEH91245.1"/>
    </source>
</evidence>
<dbReference type="SUPFAM" id="SSF48371">
    <property type="entry name" value="ARM repeat"/>
    <property type="match status" value="1"/>
</dbReference>
<dbReference type="EMBL" id="MJEH01000063">
    <property type="protein sequence ID" value="OEH91245.1"/>
    <property type="molecule type" value="Genomic_DNA"/>
</dbReference>
<name>A0A1E5LAX4_9BACI</name>
<protein>
    <recommendedName>
        <fullName evidence="3">Flagellar hook-length control protein-like C-terminal domain-containing protein</fullName>
    </recommendedName>
</protein>
<dbReference type="RefSeq" id="WP_069718761.1">
    <property type="nucleotide sequence ID" value="NZ_MJEH01000063.1"/>
</dbReference>
<sequence length="718" mass="82758">MNINNLQSLIKSKQPIQRDIRTFKAGQIVQGKVERFFPKHVALVQIGKNKIYAQLETALQTDKRYWFQVQQNDQLLELKVIDKSISQNDNTIKQGQANQTLLKQFGIALTKENQLLIQHLTNEGLPFTKENLKLASEWLKSTNDVDKALRSIQTMLERNLPFTKTIFQSLTAYYSDQPISTELKELLQQLNQMNNQTSTTRGLQLLLTQLIGKESTNFSKLEGTYQLLEKWVNGTNDEQRLIQSIFRKLGVFGEKSNEKVQAELTQVLRQLLTNLKSDPLLLRDTLPELLKHVEKLADKQLKYQTIELFMNRIFANNKELQSSVNRIVNSFSNKPLTASEAELLLQIQTKPSKEERALALIRILFSSLKESSQQQGAYNLLQRSGITPLSMSTNEAMRLVQQHLSQVLQQPSELKESLGQYNVNAYKNEKVLIQNVLHAIETDVTANSQKRAIELLVGTIMKGLHTEKQPPLLSALMLSVEEVDVLFSLQKEIVTDLSFDNVRETVKSLRQIFSLLGLNHENVLFRQTHESVVTQEQLQNMKALLLRMNQENLPQPIQERAEQLLQRLTGQQLISLEQNGPIQHSYMQIPLTLGRHSTDLHMQWSGRKRKNGKIDSEFCRVLFYLNLEHLKQTVVDMKVQQRVMSIEIYNETEQLDVLTKLMEPLLKENLEKLGYILSHLKVIKPKDERNIKLNPHLPVKHPEVKMNRNSYTGVDFKI</sequence>
<dbReference type="InterPro" id="IPR016024">
    <property type="entry name" value="ARM-type_fold"/>
</dbReference>
<keyword evidence="2" id="KW-1185">Reference proteome</keyword>
<dbReference type="OrthoDB" id="2351076at2"/>
<reference evidence="1 2" key="1">
    <citation type="submission" date="2016-08" db="EMBL/GenBank/DDBJ databases">
        <title>Genome of Bacillus solimangrovi GH2-4.</title>
        <authorList>
            <person name="Lim S."/>
            <person name="Kim B.-C."/>
        </authorList>
    </citation>
    <scope>NUCLEOTIDE SEQUENCE [LARGE SCALE GENOMIC DNA]</scope>
    <source>
        <strain evidence="1 2">GH2-4</strain>
    </source>
</reference>
<comment type="caution">
    <text evidence="1">The sequence shown here is derived from an EMBL/GenBank/DDBJ whole genome shotgun (WGS) entry which is preliminary data.</text>
</comment>
<evidence type="ECO:0000313" key="2">
    <source>
        <dbReference type="Proteomes" id="UP000095209"/>
    </source>
</evidence>
<dbReference type="STRING" id="1305675.BFG57_06400"/>
<accession>A0A1E5LAX4</accession>
<gene>
    <name evidence="1" type="ORF">BFG57_06400</name>
</gene>
<organism evidence="1 2">
    <name type="scientific">Bacillus solimangrovi</name>
    <dbReference type="NCBI Taxonomy" id="1305675"/>
    <lineage>
        <taxon>Bacteria</taxon>
        <taxon>Bacillati</taxon>
        <taxon>Bacillota</taxon>
        <taxon>Bacilli</taxon>
        <taxon>Bacillales</taxon>
        <taxon>Bacillaceae</taxon>
        <taxon>Bacillus</taxon>
    </lineage>
</organism>
<dbReference type="Proteomes" id="UP000095209">
    <property type="component" value="Unassembled WGS sequence"/>
</dbReference>
<dbReference type="AlphaFoldDB" id="A0A1E5LAX4"/>